<reference evidence="1 2" key="1">
    <citation type="journal article" date="2019" name="Sci. Rep.">
        <title>Orb-weaving spider Araneus ventricosus genome elucidates the spidroin gene catalogue.</title>
        <authorList>
            <person name="Kono N."/>
            <person name="Nakamura H."/>
            <person name="Ohtoshi R."/>
            <person name="Moran D.A.P."/>
            <person name="Shinohara A."/>
            <person name="Yoshida Y."/>
            <person name="Fujiwara M."/>
            <person name="Mori M."/>
            <person name="Tomita M."/>
            <person name="Arakawa K."/>
        </authorList>
    </citation>
    <scope>NUCLEOTIDE SEQUENCE [LARGE SCALE GENOMIC DNA]</scope>
</reference>
<evidence type="ECO:0000313" key="2">
    <source>
        <dbReference type="Proteomes" id="UP000499080"/>
    </source>
</evidence>
<protein>
    <submittedName>
        <fullName evidence="1">Uncharacterized protein</fullName>
    </submittedName>
</protein>
<name>A0A4Y2UGN6_ARAVE</name>
<organism evidence="1 2">
    <name type="scientific">Araneus ventricosus</name>
    <name type="common">Orbweaver spider</name>
    <name type="synonym">Epeira ventricosa</name>
    <dbReference type="NCBI Taxonomy" id="182803"/>
    <lineage>
        <taxon>Eukaryota</taxon>
        <taxon>Metazoa</taxon>
        <taxon>Ecdysozoa</taxon>
        <taxon>Arthropoda</taxon>
        <taxon>Chelicerata</taxon>
        <taxon>Arachnida</taxon>
        <taxon>Araneae</taxon>
        <taxon>Araneomorphae</taxon>
        <taxon>Entelegynae</taxon>
        <taxon>Araneoidea</taxon>
        <taxon>Araneidae</taxon>
        <taxon>Araneus</taxon>
    </lineage>
</organism>
<keyword evidence="2" id="KW-1185">Reference proteome</keyword>
<gene>
    <name evidence="1" type="ORF">AVEN_38054_1</name>
</gene>
<comment type="caution">
    <text evidence="1">The sequence shown here is derived from an EMBL/GenBank/DDBJ whole genome shotgun (WGS) entry which is preliminary data.</text>
</comment>
<evidence type="ECO:0000313" key="1">
    <source>
        <dbReference type="EMBL" id="GBO10780.1"/>
    </source>
</evidence>
<sequence>MALACGCRYLVAMIRNTAALIPIYSARHMVTAGRSPLPGMLVAQPCFYYLLLPRCLTMLFHTSDSSVVDWRRCQYGWRFYGVIFSLRGFSEHRRYFAER</sequence>
<dbReference type="Proteomes" id="UP000499080">
    <property type="component" value="Unassembled WGS sequence"/>
</dbReference>
<proteinExistence type="predicted"/>
<dbReference type="EMBL" id="BGPR01035790">
    <property type="protein sequence ID" value="GBO10780.1"/>
    <property type="molecule type" value="Genomic_DNA"/>
</dbReference>
<accession>A0A4Y2UGN6</accession>
<dbReference type="AlphaFoldDB" id="A0A4Y2UGN6"/>